<dbReference type="OrthoDB" id="6246201at2759"/>
<protein>
    <recommendedName>
        <fullName evidence="10">Apoptogenic protein 1, mitochondrial</fullName>
    </recommendedName>
</protein>
<evidence type="ECO:0000256" key="7">
    <source>
        <dbReference type="SAM" id="MobiDB-lite"/>
    </source>
</evidence>
<comment type="subcellular location">
    <subcellularLocation>
        <location evidence="1">Mitochondrion inner membrane</location>
        <topology evidence="1">Peripheral membrane protein</topology>
        <orientation evidence="1">Matrix side</orientation>
    </subcellularLocation>
</comment>
<dbReference type="Pfam" id="PF10231">
    <property type="entry name" value="COA8"/>
    <property type="match status" value="1"/>
</dbReference>
<evidence type="ECO:0000256" key="6">
    <source>
        <dbReference type="ARBA" id="ARBA00023136"/>
    </source>
</evidence>
<evidence type="ECO:0008006" key="10">
    <source>
        <dbReference type="Google" id="ProtNLM"/>
    </source>
</evidence>
<keyword evidence="9" id="KW-1185">Reference proteome</keyword>
<dbReference type="PANTHER" id="PTHR31107">
    <property type="entry name" value="APOPTOGENIC PROTEIN 1, MITOCHONDRIAL"/>
    <property type="match status" value="1"/>
</dbReference>
<accession>A0A7R9M6K9</accession>
<dbReference type="PANTHER" id="PTHR31107:SF2">
    <property type="entry name" value="CYTOCHROME C OXIDASE ASSEMBLY FACTOR 8"/>
    <property type="match status" value="1"/>
</dbReference>
<keyword evidence="4" id="KW-0809">Transit peptide</keyword>
<gene>
    <name evidence="8" type="ORF">ONB1V03_LOCUS10011</name>
</gene>
<keyword evidence="6" id="KW-0472">Membrane</keyword>
<dbReference type="Proteomes" id="UP000728032">
    <property type="component" value="Unassembled WGS sequence"/>
</dbReference>
<evidence type="ECO:0000256" key="1">
    <source>
        <dbReference type="ARBA" id="ARBA00004443"/>
    </source>
</evidence>
<dbReference type="EMBL" id="CAJPVJ010006561">
    <property type="protein sequence ID" value="CAG2170543.1"/>
    <property type="molecule type" value="Genomic_DNA"/>
</dbReference>
<sequence>MLRSPNVALNLLAKSLTASTQWPIAGTAVLSVHCHRCLSGKPATSDDSNDHVDRVSPTGHPVSNLRLIHFGRPANETPPERELRLKRSALQKWNHEYWLKNNADFQRQKSDYIERELKALRGQEFKSSLSYDELSLFYKSFLDSNHKKHMNYNLEWYRRHTSLLWPAFRVLLIRLRRKFWTRN</sequence>
<comment type="similarity">
    <text evidence="2">Belongs to the COA8 family.</text>
</comment>
<dbReference type="EMBL" id="OC921386">
    <property type="protein sequence ID" value="CAD7653356.1"/>
    <property type="molecule type" value="Genomic_DNA"/>
</dbReference>
<evidence type="ECO:0000313" key="8">
    <source>
        <dbReference type="EMBL" id="CAD7653356.1"/>
    </source>
</evidence>
<evidence type="ECO:0000256" key="4">
    <source>
        <dbReference type="ARBA" id="ARBA00022946"/>
    </source>
</evidence>
<proteinExistence type="inferred from homology"/>
<dbReference type="GO" id="GO:0097193">
    <property type="term" value="P:intrinsic apoptotic signaling pathway"/>
    <property type="evidence" value="ECO:0007669"/>
    <property type="project" value="InterPro"/>
</dbReference>
<evidence type="ECO:0000256" key="5">
    <source>
        <dbReference type="ARBA" id="ARBA00023128"/>
    </source>
</evidence>
<evidence type="ECO:0000256" key="2">
    <source>
        <dbReference type="ARBA" id="ARBA00005453"/>
    </source>
</evidence>
<reference evidence="8" key="1">
    <citation type="submission" date="2020-11" db="EMBL/GenBank/DDBJ databases">
        <authorList>
            <person name="Tran Van P."/>
        </authorList>
    </citation>
    <scope>NUCLEOTIDE SEQUENCE</scope>
</reference>
<keyword evidence="3" id="KW-0999">Mitochondrion inner membrane</keyword>
<dbReference type="GO" id="GO:0005743">
    <property type="term" value="C:mitochondrial inner membrane"/>
    <property type="evidence" value="ECO:0007669"/>
    <property type="project" value="UniProtKB-SubCell"/>
</dbReference>
<dbReference type="AlphaFoldDB" id="A0A7R9M6K9"/>
<evidence type="ECO:0000256" key="3">
    <source>
        <dbReference type="ARBA" id="ARBA00022792"/>
    </source>
</evidence>
<feature type="region of interest" description="Disordered" evidence="7">
    <location>
        <begin position="41"/>
        <end position="60"/>
    </location>
</feature>
<evidence type="ECO:0000313" key="9">
    <source>
        <dbReference type="Proteomes" id="UP000728032"/>
    </source>
</evidence>
<name>A0A7R9M6K9_9ACAR</name>
<dbReference type="InterPro" id="IPR018796">
    <property type="entry name" value="COA8"/>
</dbReference>
<keyword evidence="5" id="KW-0496">Mitochondrion</keyword>
<organism evidence="8">
    <name type="scientific">Oppiella nova</name>
    <dbReference type="NCBI Taxonomy" id="334625"/>
    <lineage>
        <taxon>Eukaryota</taxon>
        <taxon>Metazoa</taxon>
        <taxon>Ecdysozoa</taxon>
        <taxon>Arthropoda</taxon>
        <taxon>Chelicerata</taxon>
        <taxon>Arachnida</taxon>
        <taxon>Acari</taxon>
        <taxon>Acariformes</taxon>
        <taxon>Sarcoptiformes</taxon>
        <taxon>Oribatida</taxon>
        <taxon>Brachypylina</taxon>
        <taxon>Oppioidea</taxon>
        <taxon>Oppiidae</taxon>
        <taxon>Oppiella</taxon>
    </lineage>
</organism>